<dbReference type="EMBL" id="CP002903">
    <property type="protein sequence ID" value="AEJ60969.1"/>
    <property type="molecule type" value="Genomic_DNA"/>
</dbReference>
<reference evidence="5 6" key="1">
    <citation type="submission" date="2011-06" db="EMBL/GenBank/DDBJ databases">
        <title>The complete genome of Spirochaeta thermophila DSM 6578.</title>
        <authorList>
            <consortium name="US DOE Joint Genome Institute (JGI-PGF)"/>
            <person name="Lucas S."/>
            <person name="Lapidus A."/>
            <person name="Bruce D."/>
            <person name="Goodwin L."/>
            <person name="Pitluck S."/>
            <person name="Peters L."/>
            <person name="Kyrpides N."/>
            <person name="Mavromatis K."/>
            <person name="Ivanova N."/>
            <person name="Mikailova N."/>
            <person name="Pagani I."/>
            <person name="Chertkov O."/>
            <person name="Detter J.C."/>
            <person name="Tapia R."/>
            <person name="Han C."/>
            <person name="Land M."/>
            <person name="Hauser L."/>
            <person name="Markowitz V."/>
            <person name="Cheng J.-F."/>
            <person name="Hugenholtz P."/>
            <person name="Woyke T."/>
            <person name="Wu D."/>
            <person name="Spring S."/>
            <person name="Merkhoffer B."/>
            <person name="Schneider S."/>
            <person name="Klenk H.-P."/>
            <person name="Eisen J.A."/>
        </authorList>
    </citation>
    <scope>NUCLEOTIDE SEQUENCE [LARGE SCALE GENOMIC DNA]</scope>
    <source>
        <strain evidence="6">ATCC 700085 / DSM 6578 / Z-1203</strain>
    </source>
</reference>
<dbReference type="STRING" id="869211.Spith_0690"/>
<evidence type="ECO:0000256" key="3">
    <source>
        <dbReference type="ARBA" id="ARBA00023118"/>
    </source>
</evidence>
<protein>
    <recommendedName>
        <fullName evidence="4">HD Cas3-type domain-containing protein</fullName>
    </recommendedName>
</protein>
<dbReference type="GO" id="GO:0016787">
    <property type="term" value="F:hydrolase activity"/>
    <property type="evidence" value="ECO:0007669"/>
    <property type="project" value="UniProtKB-KW"/>
</dbReference>
<feature type="domain" description="HD Cas3-type" evidence="4">
    <location>
        <begin position="13"/>
        <end position="192"/>
    </location>
</feature>
<name>G0GAK4_WINT7</name>
<keyword evidence="6" id="KW-1185">Reference proteome</keyword>
<dbReference type="InterPro" id="IPR006483">
    <property type="entry name" value="CRISPR-assoc_Cas3_HD"/>
</dbReference>
<dbReference type="Proteomes" id="UP000007254">
    <property type="component" value="Chromosome"/>
</dbReference>
<dbReference type="PROSITE" id="PS51643">
    <property type="entry name" value="HD_CAS3"/>
    <property type="match status" value="1"/>
</dbReference>
<evidence type="ECO:0000313" key="5">
    <source>
        <dbReference type="EMBL" id="AEJ60969.1"/>
    </source>
</evidence>
<dbReference type="Gene3D" id="1.10.3210.30">
    <property type="match status" value="1"/>
</dbReference>
<dbReference type="AlphaFoldDB" id="G0GAK4"/>
<evidence type="ECO:0000259" key="4">
    <source>
        <dbReference type="PROSITE" id="PS51643"/>
    </source>
</evidence>
<accession>G0GAK4</accession>
<keyword evidence="2" id="KW-0378">Hydrolase</keyword>
<dbReference type="HOGENOM" id="CLU_1085467_0_0_12"/>
<sequence length="256" mass="28969">MLIREFKSKLGKSSKGGQTLYEHVMDCTKIAYTILTDGRFMPTDYPKQKRDQLFFSVFMHDLGKLNPDFQKMLEAARSGKPLPTKRVKHEASTLELEVLLRENVDDVCQHLENEFGYQFSGSIDNLDDTLAFAVTHHGLFYLSFEQRGNNVVPRVRREWTVFNYGEQRRITLTDLLFDYHPLGGLVIISDLLGSFSYEQGIADVDSLLNQAGSLRELIDGILEGGVVEAVEKSIRAYDPRTYGLRNLLALLGGGLN</sequence>
<dbReference type="RefSeq" id="WP_014624347.1">
    <property type="nucleotide sequence ID" value="NC_017583.1"/>
</dbReference>
<dbReference type="KEGG" id="stq:Spith_0690"/>
<dbReference type="GO" id="GO:0046872">
    <property type="term" value="F:metal ion binding"/>
    <property type="evidence" value="ECO:0007669"/>
    <property type="project" value="UniProtKB-KW"/>
</dbReference>
<evidence type="ECO:0000256" key="2">
    <source>
        <dbReference type="ARBA" id="ARBA00022801"/>
    </source>
</evidence>
<dbReference type="InterPro" id="IPR038257">
    <property type="entry name" value="CRISPR-assoc_Cas3_HD_sf"/>
</dbReference>
<gene>
    <name evidence="5" type="ordered locus">Spith_0690</name>
</gene>
<dbReference type="Pfam" id="PF18019">
    <property type="entry name" value="Cas3_HD"/>
    <property type="match status" value="1"/>
</dbReference>
<proteinExistence type="predicted"/>
<evidence type="ECO:0000256" key="1">
    <source>
        <dbReference type="ARBA" id="ARBA00022723"/>
    </source>
</evidence>
<organism evidence="5 6">
    <name type="scientific">Winmispira thermophila (strain ATCC 700085 / DSM 6578 / Z-1203)</name>
    <name type="common">Spirochaeta thermophila</name>
    <dbReference type="NCBI Taxonomy" id="869211"/>
    <lineage>
        <taxon>Bacteria</taxon>
        <taxon>Pseudomonadati</taxon>
        <taxon>Spirochaetota</taxon>
        <taxon>Spirochaetia</taxon>
        <taxon>Winmispirales</taxon>
        <taxon>Winmispiraceae</taxon>
        <taxon>Winmispira</taxon>
    </lineage>
</organism>
<evidence type="ECO:0000313" key="6">
    <source>
        <dbReference type="Proteomes" id="UP000007254"/>
    </source>
</evidence>
<keyword evidence="3" id="KW-0051">Antiviral defense</keyword>
<dbReference type="GO" id="GO:0051607">
    <property type="term" value="P:defense response to virus"/>
    <property type="evidence" value="ECO:0007669"/>
    <property type="project" value="UniProtKB-KW"/>
</dbReference>
<keyword evidence="1" id="KW-0479">Metal-binding</keyword>